<protein>
    <submittedName>
        <fullName evidence="2">Uncharacterized protein</fullName>
    </submittedName>
</protein>
<dbReference type="InterPro" id="IPR003676">
    <property type="entry name" value="SAUR_fam"/>
</dbReference>
<dbReference type="Proteomes" id="UP001372338">
    <property type="component" value="Unassembled WGS sequence"/>
</dbReference>
<dbReference type="GO" id="GO:0009733">
    <property type="term" value="P:response to auxin"/>
    <property type="evidence" value="ECO:0007669"/>
    <property type="project" value="InterPro"/>
</dbReference>
<comment type="similarity">
    <text evidence="1">Belongs to the ARG7 family.</text>
</comment>
<evidence type="ECO:0000256" key="1">
    <source>
        <dbReference type="ARBA" id="ARBA00006974"/>
    </source>
</evidence>
<keyword evidence="3" id="KW-1185">Reference proteome</keyword>
<reference evidence="2 3" key="1">
    <citation type="submission" date="2024-01" db="EMBL/GenBank/DDBJ databases">
        <title>The genomes of 5 underutilized Papilionoideae crops provide insights into root nodulation and disease resistanc.</title>
        <authorList>
            <person name="Yuan L."/>
        </authorList>
    </citation>
    <scope>NUCLEOTIDE SEQUENCE [LARGE SCALE GENOMIC DNA]</scope>
    <source>
        <strain evidence="2">ZHUSHIDOU_FW_LH</strain>
        <tissue evidence="2">Leaf</tissue>
    </source>
</reference>
<dbReference type="PANTHER" id="PTHR31374:SF19">
    <property type="entry name" value="F8A24.8 PROTEIN"/>
    <property type="match status" value="1"/>
</dbReference>
<evidence type="ECO:0000313" key="2">
    <source>
        <dbReference type="EMBL" id="KAK7245106.1"/>
    </source>
</evidence>
<sequence>MEIQRKKMLKCLITKVLKGLPFLATNEANYSTRAYPISSDFDDENEAAATTVPKDVKEGHFAVIATHGEEAKRFIVELDYLTDPDFLRLLEQAKEEFGFQQKGALAVPCRPQELQKIIENRRVCNNATMQHYFRG</sequence>
<comment type="caution">
    <text evidence="2">The sequence shown here is derived from an EMBL/GenBank/DDBJ whole genome shotgun (WGS) entry which is preliminary data.</text>
</comment>
<gene>
    <name evidence="2" type="ORF">RIF29_39940</name>
</gene>
<dbReference type="AlphaFoldDB" id="A0AAN9E2X7"/>
<dbReference type="Pfam" id="PF02519">
    <property type="entry name" value="Auxin_inducible"/>
    <property type="match status" value="1"/>
</dbReference>
<dbReference type="PANTHER" id="PTHR31374">
    <property type="entry name" value="AUXIN-INDUCED PROTEIN-LIKE-RELATED"/>
    <property type="match status" value="1"/>
</dbReference>
<evidence type="ECO:0000313" key="3">
    <source>
        <dbReference type="Proteomes" id="UP001372338"/>
    </source>
</evidence>
<organism evidence="2 3">
    <name type="scientific">Crotalaria pallida</name>
    <name type="common">Smooth rattlebox</name>
    <name type="synonym">Crotalaria striata</name>
    <dbReference type="NCBI Taxonomy" id="3830"/>
    <lineage>
        <taxon>Eukaryota</taxon>
        <taxon>Viridiplantae</taxon>
        <taxon>Streptophyta</taxon>
        <taxon>Embryophyta</taxon>
        <taxon>Tracheophyta</taxon>
        <taxon>Spermatophyta</taxon>
        <taxon>Magnoliopsida</taxon>
        <taxon>eudicotyledons</taxon>
        <taxon>Gunneridae</taxon>
        <taxon>Pentapetalae</taxon>
        <taxon>rosids</taxon>
        <taxon>fabids</taxon>
        <taxon>Fabales</taxon>
        <taxon>Fabaceae</taxon>
        <taxon>Papilionoideae</taxon>
        <taxon>50 kb inversion clade</taxon>
        <taxon>genistoids sensu lato</taxon>
        <taxon>core genistoids</taxon>
        <taxon>Crotalarieae</taxon>
        <taxon>Crotalaria</taxon>
    </lineage>
</organism>
<name>A0AAN9E2X7_CROPI</name>
<dbReference type="EMBL" id="JAYWIO010000008">
    <property type="protein sequence ID" value="KAK7245106.1"/>
    <property type="molecule type" value="Genomic_DNA"/>
</dbReference>
<accession>A0AAN9E2X7</accession>
<proteinExistence type="inferred from homology"/>